<dbReference type="AlphaFoldDB" id="A0A5P8KIQ9"/>
<feature type="region of interest" description="Disordered" evidence="1">
    <location>
        <begin position="90"/>
        <end position="117"/>
    </location>
</feature>
<accession>A0A5P8KIQ9</accession>
<dbReference type="EMBL" id="CP045096">
    <property type="protein sequence ID" value="QFR02673.1"/>
    <property type="molecule type" value="Genomic_DNA"/>
</dbReference>
<evidence type="ECO:0000313" key="3">
    <source>
        <dbReference type="Proteomes" id="UP000327294"/>
    </source>
</evidence>
<gene>
    <name evidence="2" type="ORF">F9278_20440</name>
</gene>
<sequence length="117" mass="12286">MATLATGLAALALSAGLLTGREFGDSLDCVPNADTIAESLRDIHRTGESTDITDTIEKNLDEIGDEAADERGDVDKAVDDLAEAVKDYDRSILNGDTDPDTSRIDAAADEPTDVCTS</sequence>
<protein>
    <submittedName>
        <fullName evidence="2">Uncharacterized protein</fullName>
    </submittedName>
</protein>
<organism evidence="2 3">
    <name type="scientific">Streptomyces phaeolivaceus</name>
    <dbReference type="NCBI Taxonomy" id="2653200"/>
    <lineage>
        <taxon>Bacteria</taxon>
        <taxon>Bacillati</taxon>
        <taxon>Actinomycetota</taxon>
        <taxon>Actinomycetes</taxon>
        <taxon>Kitasatosporales</taxon>
        <taxon>Streptomycetaceae</taxon>
        <taxon>Streptomyces</taxon>
    </lineage>
</organism>
<proteinExistence type="predicted"/>
<keyword evidence="3" id="KW-1185">Reference proteome</keyword>
<feature type="compositionally biased region" description="Acidic residues" evidence="1">
    <location>
        <begin position="107"/>
        <end position="117"/>
    </location>
</feature>
<reference evidence="2 3" key="1">
    <citation type="submission" date="2019-10" db="EMBL/GenBank/DDBJ databases">
        <title>Streptomyces sp. strain GY16 isolated from leaves of Broussonetia papyrifera.</title>
        <authorList>
            <person name="Mo P."/>
        </authorList>
    </citation>
    <scope>NUCLEOTIDE SEQUENCE [LARGE SCALE GENOMIC DNA]</scope>
    <source>
        <strain evidence="2 3">GY16</strain>
    </source>
</reference>
<evidence type="ECO:0000256" key="1">
    <source>
        <dbReference type="SAM" id="MobiDB-lite"/>
    </source>
</evidence>
<evidence type="ECO:0000313" key="2">
    <source>
        <dbReference type="EMBL" id="QFR02673.1"/>
    </source>
</evidence>
<dbReference type="Proteomes" id="UP000327294">
    <property type="component" value="Chromosome"/>
</dbReference>
<name>A0A5P8KIQ9_9ACTN</name>
<dbReference type="KEGG" id="sphv:F9278_20440"/>